<feature type="region of interest" description="Disordered" evidence="1">
    <location>
        <begin position="26"/>
        <end position="52"/>
    </location>
</feature>
<proteinExistence type="predicted"/>
<gene>
    <name evidence="2" type="ORF">H6A12_04225</name>
</gene>
<reference evidence="2" key="2">
    <citation type="journal article" date="2021" name="Sci. Rep.">
        <title>The distribution of antibiotic resistance genes in chicken gut microbiota commensals.</title>
        <authorList>
            <person name="Juricova H."/>
            <person name="Matiasovicova J."/>
            <person name="Kubasova T."/>
            <person name="Cejkova D."/>
            <person name="Rychlik I."/>
        </authorList>
    </citation>
    <scope>NUCLEOTIDE SEQUENCE</scope>
    <source>
        <strain evidence="2">An559</strain>
    </source>
</reference>
<keyword evidence="3" id="KW-1185">Reference proteome</keyword>
<dbReference type="AlphaFoldDB" id="A0A938X717"/>
<dbReference type="RefSeq" id="WP_204445126.1">
    <property type="nucleotide sequence ID" value="NZ_JACJKY010000005.1"/>
</dbReference>
<evidence type="ECO:0000256" key="1">
    <source>
        <dbReference type="SAM" id="MobiDB-lite"/>
    </source>
</evidence>
<sequence>MAREYTSEEILAMQKDAVRRVAQMRKLSQTRVQQQPAPAQKEKPSPEQQSDEAVSGLLDTLFSDSESLLILAVLFLLIREKADAKLILALFYLLL</sequence>
<comment type="caution">
    <text evidence="2">The sequence shown here is derived from an EMBL/GenBank/DDBJ whole genome shotgun (WGS) entry which is preliminary data.</text>
</comment>
<dbReference type="EMBL" id="JACJKY010000005">
    <property type="protein sequence ID" value="MBM6920361.1"/>
    <property type="molecule type" value="Genomic_DNA"/>
</dbReference>
<evidence type="ECO:0000313" key="3">
    <source>
        <dbReference type="Proteomes" id="UP000774750"/>
    </source>
</evidence>
<organism evidence="2 3">
    <name type="scientific">Merdimmobilis hominis</name>
    <dbReference type="NCBI Taxonomy" id="2897707"/>
    <lineage>
        <taxon>Bacteria</taxon>
        <taxon>Bacillati</taxon>
        <taxon>Bacillota</taxon>
        <taxon>Clostridia</taxon>
        <taxon>Eubacteriales</taxon>
        <taxon>Oscillospiraceae</taxon>
        <taxon>Merdimmobilis</taxon>
    </lineage>
</organism>
<dbReference type="Proteomes" id="UP000774750">
    <property type="component" value="Unassembled WGS sequence"/>
</dbReference>
<accession>A0A938X717</accession>
<name>A0A938X717_9FIRM</name>
<reference evidence="2" key="1">
    <citation type="submission" date="2020-08" db="EMBL/GenBank/DDBJ databases">
        <authorList>
            <person name="Cejkova D."/>
            <person name="Kubasova T."/>
            <person name="Jahodarova E."/>
            <person name="Rychlik I."/>
        </authorList>
    </citation>
    <scope>NUCLEOTIDE SEQUENCE</scope>
    <source>
        <strain evidence="2">An559</strain>
    </source>
</reference>
<protein>
    <submittedName>
        <fullName evidence="2">Uncharacterized protein</fullName>
    </submittedName>
</protein>
<evidence type="ECO:0000313" key="2">
    <source>
        <dbReference type="EMBL" id="MBM6920361.1"/>
    </source>
</evidence>